<reference evidence="3 4" key="1">
    <citation type="journal article" date="2014" name="J. Gen. Virol.">
        <title>Whole-genome sequences of two turkey adenovirus types reveal the existence of two unknown lineages that merit the establishment of novel species within the genus Aviadenovirus.</title>
        <authorList>
            <person name="Marek A."/>
            <person name="Ballmann M.Z."/>
            <person name="Kosiol C."/>
            <person name="Harrach B."/>
            <person name="Schlotterer C."/>
            <person name="Hess M."/>
        </authorList>
    </citation>
    <scope>NUCLEOTIDE SEQUENCE [LARGE SCALE GENOMIC DNA]</scope>
    <source>
        <strain evidence="3">1277BT</strain>
    </source>
</reference>
<evidence type="ECO:0000313" key="3">
    <source>
        <dbReference type="EMBL" id="AGX93351.1"/>
    </source>
</evidence>
<dbReference type="GeneID" id="17401034"/>
<evidence type="ECO:0000256" key="1">
    <source>
        <dbReference type="SAM" id="MobiDB-lite"/>
    </source>
</evidence>
<feature type="region of interest" description="Disordered" evidence="1">
    <location>
        <begin position="152"/>
        <end position="179"/>
    </location>
</feature>
<keyword evidence="2" id="KW-0812">Transmembrane</keyword>
<keyword evidence="4" id="KW-1185">Reference proteome</keyword>
<dbReference type="KEGG" id="vg:17401034"/>
<keyword evidence="2" id="KW-1133">Transmembrane helix</keyword>
<feature type="transmembrane region" description="Helical" evidence="2">
    <location>
        <begin position="48"/>
        <end position="68"/>
    </location>
</feature>
<dbReference type="OrthoDB" id="28783at10239"/>
<accession>U5NHM9</accession>
<organism evidence="3 4">
    <name type="scientific">turkey adenovirus 5</name>
    <dbReference type="NCBI Taxonomy" id="1408258"/>
    <lineage>
        <taxon>Viruses</taxon>
        <taxon>Varidnaviria</taxon>
        <taxon>Bamfordvirae</taxon>
        <taxon>Preplasmiviricota</taxon>
        <taxon>Polisuviricotina</taxon>
        <taxon>Pharingeaviricetes</taxon>
        <taxon>Rowavirales</taxon>
        <taxon>Adenoviridae</taxon>
        <taxon>Aviadenovirus</taxon>
        <taxon>Aviadenovirus gallopavoquintum</taxon>
        <taxon>Turkey aviadenovirus D</taxon>
    </lineage>
</organism>
<feature type="transmembrane region" description="Helical" evidence="2">
    <location>
        <begin position="20"/>
        <end position="41"/>
    </location>
</feature>
<protein>
    <submittedName>
        <fullName evidence="3">ORF20A</fullName>
    </submittedName>
</protein>
<evidence type="ECO:0000256" key="2">
    <source>
        <dbReference type="SAM" id="Phobius"/>
    </source>
</evidence>
<name>U5NHM9_9ADEN</name>
<dbReference type="Proteomes" id="UP000120888">
    <property type="component" value="Segment"/>
</dbReference>
<proteinExistence type="predicted"/>
<dbReference type="EMBL" id="KF477313">
    <property type="protein sequence ID" value="AGX93351.1"/>
    <property type="molecule type" value="Genomic_DNA"/>
</dbReference>
<evidence type="ECO:0000313" key="4">
    <source>
        <dbReference type="Proteomes" id="UP000120888"/>
    </source>
</evidence>
<dbReference type="RefSeq" id="YP_008719870.1">
    <property type="nucleotide sequence ID" value="NC_022613.1"/>
</dbReference>
<keyword evidence="2" id="KW-0472">Membrane</keyword>
<sequence>MALCPVSRSTSLHPVGVSDATGACVRGETLLLIYFGFLQCIRRLWREFLAFVVAAAYSGIIVCSYLFLQDYLSSLTFVISVFVCGTVLVYTALGSLLYGLYRVERELSGLSRAERQPSVLRRLTRWPWSRTNRWTVSSNPWYAELSSLRGPTPITVSAPPPSPNSSAGEDDHPYASIPD</sequence>
<feature type="transmembrane region" description="Helical" evidence="2">
    <location>
        <begin position="74"/>
        <end position="101"/>
    </location>
</feature>